<dbReference type="Proteomes" id="UP000189513">
    <property type="component" value="Unassembled WGS sequence"/>
</dbReference>
<gene>
    <name evidence="1" type="ORF">BON22_5018</name>
</gene>
<name>A0A1V2L064_CYBFA</name>
<reference evidence="2" key="1">
    <citation type="journal article" date="2017" name="Genome Announc.">
        <title>Genome sequences of Cyberlindnera fabianii 65, Pichia kudriavzevii 129, and Saccharomyces cerevisiae 131 isolated from fermented masau fruits in Zimbabwe.</title>
        <authorList>
            <person name="van Rijswijck I.M.H."/>
            <person name="Derks M.F.L."/>
            <person name="Abee T."/>
            <person name="de Ridder D."/>
            <person name="Smid E.J."/>
        </authorList>
    </citation>
    <scope>NUCLEOTIDE SEQUENCE [LARGE SCALE GENOMIC DNA]</scope>
    <source>
        <strain evidence="2">65</strain>
    </source>
</reference>
<sequence>MRDYANVTRLLKVKERHKLDTSNDDFRVKVVSSLKVLSPDDTCWQATAFPDDIKHHIEAKRWTYAISLIIATRI</sequence>
<evidence type="ECO:0000313" key="1">
    <source>
        <dbReference type="EMBL" id="ONH65150.1"/>
    </source>
</evidence>
<dbReference type="VEuPathDB" id="FungiDB:BON22_5018"/>
<proteinExistence type="predicted"/>
<dbReference type="EMBL" id="MPUK01000013">
    <property type="protein sequence ID" value="ONH65150.1"/>
    <property type="molecule type" value="Genomic_DNA"/>
</dbReference>
<accession>A0A1V2L064</accession>
<keyword evidence="2" id="KW-1185">Reference proteome</keyword>
<organism evidence="1 2">
    <name type="scientific">Cyberlindnera fabianii</name>
    <name type="common">Yeast</name>
    <name type="synonym">Hansenula fabianii</name>
    <dbReference type="NCBI Taxonomy" id="36022"/>
    <lineage>
        <taxon>Eukaryota</taxon>
        <taxon>Fungi</taxon>
        <taxon>Dikarya</taxon>
        <taxon>Ascomycota</taxon>
        <taxon>Saccharomycotina</taxon>
        <taxon>Saccharomycetes</taxon>
        <taxon>Phaffomycetales</taxon>
        <taxon>Phaffomycetaceae</taxon>
        <taxon>Cyberlindnera</taxon>
    </lineage>
</organism>
<dbReference type="AlphaFoldDB" id="A0A1V2L064"/>
<comment type="caution">
    <text evidence="1">The sequence shown here is derived from an EMBL/GenBank/DDBJ whole genome shotgun (WGS) entry which is preliminary data.</text>
</comment>
<protein>
    <submittedName>
        <fullName evidence="1">Uncharacterized protein</fullName>
    </submittedName>
</protein>
<evidence type="ECO:0000313" key="2">
    <source>
        <dbReference type="Proteomes" id="UP000189513"/>
    </source>
</evidence>